<dbReference type="SMART" id="SM00773">
    <property type="entry name" value="WGR"/>
    <property type="match status" value="1"/>
</dbReference>
<dbReference type="GO" id="GO:0003950">
    <property type="term" value="F:NAD+ poly-ADP-ribosyltransferase activity"/>
    <property type="evidence" value="ECO:0000318"/>
    <property type="project" value="GO_Central"/>
</dbReference>
<reference evidence="19 20" key="1">
    <citation type="journal article" date="2008" name="Nature">
        <title>The Trichoplax genome and the nature of placozoans.</title>
        <authorList>
            <person name="Srivastava M."/>
            <person name="Begovic E."/>
            <person name="Chapman J."/>
            <person name="Putnam N.H."/>
            <person name="Hellsten U."/>
            <person name="Kawashima T."/>
            <person name="Kuo A."/>
            <person name="Mitros T."/>
            <person name="Salamov A."/>
            <person name="Carpenter M.L."/>
            <person name="Signorovitch A.Y."/>
            <person name="Moreno M.A."/>
            <person name="Kamm K."/>
            <person name="Grimwood J."/>
            <person name="Schmutz J."/>
            <person name="Shapiro H."/>
            <person name="Grigoriev I.V."/>
            <person name="Buss L.W."/>
            <person name="Schierwater B."/>
            <person name="Dellaporta S.L."/>
            <person name="Rokhsar D.S."/>
        </authorList>
    </citation>
    <scope>NUCLEOTIDE SEQUENCE [LARGE SCALE GENOMIC DNA]</scope>
    <source>
        <strain evidence="19 20">Grell-BS-1999</strain>
    </source>
</reference>
<dbReference type="EC" id="2.4.2.-" evidence="15"/>
<evidence type="ECO:0000259" key="16">
    <source>
        <dbReference type="PROSITE" id="PS51059"/>
    </source>
</evidence>
<dbReference type="STRING" id="10228.B3RVK2"/>
<dbReference type="PROSITE" id="PS51977">
    <property type="entry name" value="WGR"/>
    <property type="match status" value="1"/>
</dbReference>
<evidence type="ECO:0000256" key="15">
    <source>
        <dbReference type="RuleBase" id="RU362114"/>
    </source>
</evidence>
<name>B3RVK2_TRIAD</name>
<evidence type="ECO:0000256" key="5">
    <source>
        <dbReference type="ARBA" id="ARBA00022723"/>
    </source>
</evidence>
<evidence type="ECO:0000256" key="10">
    <source>
        <dbReference type="ARBA" id="ARBA00023027"/>
    </source>
</evidence>
<dbReference type="InterPro" id="IPR036616">
    <property type="entry name" value="Poly(ADP-ribose)pol_reg_dom_sf"/>
</dbReference>
<dbReference type="OrthoDB" id="429950at2759"/>
<evidence type="ECO:0000256" key="6">
    <source>
        <dbReference type="ARBA" id="ARBA00022737"/>
    </source>
</evidence>
<dbReference type="Pfam" id="PF05406">
    <property type="entry name" value="WGR"/>
    <property type="match status" value="1"/>
</dbReference>
<evidence type="ECO:0000256" key="2">
    <source>
        <dbReference type="ARBA" id="ARBA00022676"/>
    </source>
</evidence>
<keyword evidence="5" id="KW-0479">Metal-binding</keyword>
<gene>
    <name evidence="19" type="ORF">TRIADDRAFT_23639</name>
</gene>
<evidence type="ECO:0000256" key="14">
    <source>
        <dbReference type="ARBA" id="ARBA00033987"/>
    </source>
</evidence>
<dbReference type="GeneID" id="6752760"/>
<feature type="non-terminal residue" evidence="19">
    <location>
        <position position="1"/>
    </location>
</feature>
<dbReference type="RefSeq" id="XP_002112044.1">
    <property type="nucleotide sequence ID" value="XM_002112008.1"/>
</dbReference>
<dbReference type="Gene3D" id="2.20.140.10">
    <property type="entry name" value="WGR domain"/>
    <property type="match status" value="1"/>
</dbReference>
<keyword evidence="8" id="KW-0863">Zinc-finger</keyword>
<proteinExistence type="inferred from homology"/>
<sequence>VQTIIKKGKAPVDPECSLKSSCHVYVEDDDIYNVMLNQTNIEFNNNKYYAIQLLEDDNAKHFHVWTRWGRVGKKGHSSTFACGSDLDKAKSIFEQKFSDKTRNNWSDRENFEKVRGKYDLVAIDYSGNSPSQTSSSAASSQQQSKLEKSIQSLLELIGNVQKMEEVVMEMKYDIKKSPLGKLSKEQIQAGYQAVRDILDCINNNDTGKNLVQACNRFYTRIPHNFGMRTPPVIRTKAEAKMKLDLLNTLADIEVALKTINDKSQDEDPMYKLYKSLKCEIKSMDKNNDTYKIIDKYLQITHAKTHNGYTMSILDIYELDKDKEEENFKDSDNRMLLWHGSRLANWIGILTKGLRIAPPDAPSTGYMFGKGIYFADISSKSANYCFATRSNDVGLVLLCDVSLGKSRELLAADYDADQLPVGYHSTKGLGRSAPNTTSNTTLSNGVVVPLGKVMNTGVNNPGGYTLNYNEYVVYNTNQVKMKYLVKIKFNFK</sequence>
<dbReference type="CTD" id="6752760"/>
<evidence type="ECO:0000256" key="7">
    <source>
        <dbReference type="ARBA" id="ARBA00022765"/>
    </source>
</evidence>
<dbReference type="PANTHER" id="PTHR10459:SF60">
    <property type="entry name" value="POLY [ADP-RIBOSE] POLYMERASE 2"/>
    <property type="match status" value="1"/>
</dbReference>
<dbReference type="InParanoid" id="B3RVK2"/>
<keyword evidence="11" id="KW-0238">DNA-binding</keyword>
<dbReference type="Gene3D" id="1.20.142.10">
    <property type="entry name" value="Poly(ADP-ribose) polymerase, regulatory domain"/>
    <property type="match status" value="1"/>
</dbReference>
<dbReference type="CDD" id="cd01437">
    <property type="entry name" value="parp_like"/>
    <property type="match status" value="1"/>
</dbReference>
<dbReference type="InterPro" id="IPR050800">
    <property type="entry name" value="ARTD/PARP"/>
</dbReference>
<dbReference type="PROSITE" id="PS51060">
    <property type="entry name" value="PARP_ALPHA_HD"/>
    <property type="match status" value="1"/>
</dbReference>
<dbReference type="FunFam" id="3.90.228.10:FF:000002">
    <property type="entry name" value="Poly [ADP-ribose] polymerase"/>
    <property type="match status" value="1"/>
</dbReference>
<evidence type="ECO:0000256" key="4">
    <source>
        <dbReference type="ARBA" id="ARBA00022695"/>
    </source>
</evidence>
<evidence type="ECO:0000256" key="13">
    <source>
        <dbReference type="ARBA" id="ARBA00024347"/>
    </source>
</evidence>
<dbReference type="EMBL" id="DS985244">
    <property type="protein sequence ID" value="EDV26011.1"/>
    <property type="molecule type" value="Genomic_DNA"/>
</dbReference>
<keyword evidence="12" id="KW-0539">Nucleus</keyword>
<dbReference type="OMA" id="QGENDRF"/>
<keyword evidence="2 15" id="KW-0328">Glycosyltransferase</keyword>
<dbReference type="GO" id="GO:0006302">
    <property type="term" value="P:double-strand break repair"/>
    <property type="evidence" value="ECO:0000318"/>
    <property type="project" value="GO_Central"/>
</dbReference>
<comment type="catalytic activity">
    <reaction evidence="14">
        <text>NAD(+) + (ADP-D-ribosyl)n-acceptor = nicotinamide + (ADP-D-ribosyl)n+1-acceptor + H(+).</text>
        <dbReference type="EC" id="2.4.2.30"/>
    </reaction>
</comment>
<keyword evidence="6" id="KW-0677">Repeat</keyword>
<dbReference type="AlphaFoldDB" id="B3RVK2"/>
<dbReference type="PANTHER" id="PTHR10459">
    <property type="entry name" value="DNA LIGASE"/>
    <property type="match status" value="1"/>
</dbReference>
<evidence type="ECO:0000256" key="3">
    <source>
        <dbReference type="ARBA" id="ARBA00022679"/>
    </source>
</evidence>
<protein>
    <recommendedName>
        <fullName evidence="15">Poly [ADP-ribose] polymerase</fullName>
        <shortName evidence="15">PARP</shortName>
        <ecNumber evidence="15">2.4.2.-</ecNumber>
    </recommendedName>
</protein>
<dbReference type="GO" id="GO:0005730">
    <property type="term" value="C:nucleolus"/>
    <property type="evidence" value="ECO:0000318"/>
    <property type="project" value="GO_Central"/>
</dbReference>
<dbReference type="Proteomes" id="UP000009022">
    <property type="component" value="Unassembled WGS sequence"/>
</dbReference>
<dbReference type="FunFam" id="2.20.140.10:FF:000001">
    <property type="entry name" value="Poly [ADP-ribose] polymerase"/>
    <property type="match status" value="1"/>
</dbReference>
<evidence type="ECO:0000256" key="12">
    <source>
        <dbReference type="ARBA" id="ARBA00023242"/>
    </source>
</evidence>
<evidence type="ECO:0000256" key="9">
    <source>
        <dbReference type="ARBA" id="ARBA00022833"/>
    </source>
</evidence>
<comment type="similarity">
    <text evidence="13">Belongs to the ARTD/PARP family.</text>
</comment>
<dbReference type="SUPFAM" id="SSF47587">
    <property type="entry name" value="Domain of poly(ADP-ribose) polymerase"/>
    <property type="match status" value="1"/>
</dbReference>
<dbReference type="PhylomeDB" id="B3RVK2"/>
<dbReference type="SUPFAM" id="SSF142921">
    <property type="entry name" value="WGR domain-like"/>
    <property type="match status" value="1"/>
</dbReference>
<dbReference type="GO" id="GO:0016779">
    <property type="term" value="F:nucleotidyltransferase activity"/>
    <property type="evidence" value="ECO:0007669"/>
    <property type="project" value="UniProtKB-KW"/>
</dbReference>
<keyword evidence="3 15" id="KW-0808">Transferase</keyword>
<dbReference type="Gene3D" id="3.90.228.10">
    <property type="match status" value="1"/>
</dbReference>
<evidence type="ECO:0000256" key="11">
    <source>
        <dbReference type="ARBA" id="ARBA00023125"/>
    </source>
</evidence>
<evidence type="ECO:0000313" key="20">
    <source>
        <dbReference type="Proteomes" id="UP000009022"/>
    </source>
</evidence>
<evidence type="ECO:0000259" key="18">
    <source>
        <dbReference type="PROSITE" id="PS51977"/>
    </source>
</evidence>
<keyword evidence="20" id="KW-1185">Reference proteome</keyword>
<dbReference type="SUPFAM" id="SSF56399">
    <property type="entry name" value="ADP-ribosylation"/>
    <property type="match status" value="1"/>
</dbReference>
<keyword evidence="10 15" id="KW-0520">NAD</keyword>
<dbReference type="CDD" id="cd08003">
    <property type="entry name" value="WGR_PARP2_like"/>
    <property type="match status" value="1"/>
</dbReference>
<dbReference type="KEGG" id="tad:TRIADDRAFT_23639"/>
<organism evidence="19 20">
    <name type="scientific">Trichoplax adhaerens</name>
    <name type="common">Trichoplax reptans</name>
    <dbReference type="NCBI Taxonomy" id="10228"/>
    <lineage>
        <taxon>Eukaryota</taxon>
        <taxon>Metazoa</taxon>
        <taxon>Placozoa</taxon>
        <taxon>Uniplacotomia</taxon>
        <taxon>Trichoplacea</taxon>
        <taxon>Trichoplacidae</taxon>
        <taxon>Trichoplax</taxon>
    </lineage>
</organism>
<dbReference type="Pfam" id="PF02877">
    <property type="entry name" value="PARP_reg"/>
    <property type="match status" value="1"/>
</dbReference>
<dbReference type="InterPro" id="IPR008893">
    <property type="entry name" value="WGR_domain"/>
</dbReference>
<feature type="domain" description="PARP alpha-helical" evidence="17">
    <location>
        <begin position="143"/>
        <end position="260"/>
    </location>
</feature>
<accession>B3RVK2</accession>
<evidence type="ECO:0000256" key="8">
    <source>
        <dbReference type="ARBA" id="ARBA00022771"/>
    </source>
</evidence>
<keyword evidence="7" id="KW-0013">ADP-ribosylation</keyword>
<dbReference type="PROSITE" id="PS51059">
    <property type="entry name" value="PARP_CATALYTIC"/>
    <property type="match status" value="1"/>
</dbReference>
<dbReference type="Pfam" id="PF00644">
    <property type="entry name" value="PARP"/>
    <property type="match status" value="1"/>
</dbReference>
<dbReference type="FunCoup" id="B3RVK2">
    <property type="interactions" value="1156"/>
</dbReference>
<evidence type="ECO:0000313" key="19">
    <source>
        <dbReference type="EMBL" id="EDV26011.1"/>
    </source>
</evidence>
<dbReference type="InterPro" id="IPR012317">
    <property type="entry name" value="Poly(ADP-ribose)pol_cat_dom"/>
</dbReference>
<evidence type="ECO:0000256" key="1">
    <source>
        <dbReference type="ARBA" id="ARBA00004123"/>
    </source>
</evidence>
<evidence type="ECO:0000259" key="17">
    <source>
        <dbReference type="PROSITE" id="PS51060"/>
    </source>
</evidence>
<dbReference type="GO" id="GO:0008270">
    <property type="term" value="F:zinc ion binding"/>
    <property type="evidence" value="ECO:0007669"/>
    <property type="project" value="UniProtKB-KW"/>
</dbReference>
<dbReference type="GO" id="GO:0003677">
    <property type="term" value="F:DNA binding"/>
    <property type="evidence" value="ECO:0007669"/>
    <property type="project" value="UniProtKB-KW"/>
</dbReference>
<dbReference type="InterPro" id="IPR036930">
    <property type="entry name" value="WGR_dom_sf"/>
</dbReference>
<dbReference type="HOGENOM" id="CLU_004841_2_2_1"/>
<comment type="subcellular location">
    <subcellularLocation>
        <location evidence="1">Nucleus</location>
    </subcellularLocation>
</comment>
<dbReference type="InterPro" id="IPR004102">
    <property type="entry name" value="Poly(ADP-ribose)pol_reg_dom"/>
</dbReference>
<keyword evidence="9" id="KW-0862">Zinc</keyword>
<dbReference type="eggNOG" id="KOG1037">
    <property type="taxonomic scope" value="Eukaryota"/>
</dbReference>
<feature type="domain" description="PARP catalytic" evidence="16">
    <location>
        <begin position="267"/>
        <end position="491"/>
    </location>
</feature>
<feature type="domain" description="WGR" evidence="18">
    <location>
        <begin position="21"/>
        <end position="118"/>
    </location>
</feature>
<keyword evidence="4" id="KW-0548">Nucleotidyltransferase</keyword>
<dbReference type="FunFam" id="1.20.142.10:FF:000001">
    <property type="entry name" value="Poly [ADP-ribose] polymerase"/>
    <property type="match status" value="1"/>
</dbReference>